<accession>A0A5M3PPI2</accession>
<feature type="signal peptide" evidence="2">
    <location>
        <begin position="1"/>
        <end position="25"/>
    </location>
</feature>
<dbReference type="Proteomes" id="UP000340077">
    <property type="component" value="Unassembled WGS sequence"/>
</dbReference>
<dbReference type="AlphaFoldDB" id="A0A5M3PPI2"/>
<dbReference type="SUPFAM" id="SSF49265">
    <property type="entry name" value="Fibronectin type III"/>
    <property type="match status" value="1"/>
</dbReference>
<evidence type="ECO:0000313" key="5">
    <source>
        <dbReference type="Proteomes" id="UP000340077"/>
    </source>
</evidence>
<dbReference type="InterPro" id="IPR003961">
    <property type="entry name" value="FN3_dom"/>
</dbReference>
<protein>
    <recommendedName>
        <fullName evidence="3">Fibronectin type-III domain-containing protein</fullName>
    </recommendedName>
</protein>
<feature type="region of interest" description="Disordered" evidence="1">
    <location>
        <begin position="28"/>
        <end position="69"/>
    </location>
</feature>
<name>A0A5M3PPI2_9GAMM</name>
<dbReference type="EMBL" id="BGZH01000002">
    <property type="protein sequence ID" value="GBO84862.1"/>
    <property type="molecule type" value="Genomic_DNA"/>
</dbReference>
<dbReference type="InterPro" id="IPR036116">
    <property type="entry name" value="FN3_sf"/>
</dbReference>
<organism evidence="4 5">
    <name type="scientific">Marinobacter salsuginis</name>
    <dbReference type="NCBI Taxonomy" id="418719"/>
    <lineage>
        <taxon>Bacteria</taxon>
        <taxon>Pseudomonadati</taxon>
        <taxon>Pseudomonadota</taxon>
        <taxon>Gammaproteobacteria</taxon>
        <taxon>Pseudomonadales</taxon>
        <taxon>Marinobacteraceae</taxon>
        <taxon>Marinobacter</taxon>
    </lineage>
</organism>
<dbReference type="InterPro" id="IPR013783">
    <property type="entry name" value="Ig-like_fold"/>
</dbReference>
<sequence length="154" mass="15842">MKRVIKVSQAWIAAFILGALLTGCGGGSSGSAGTASPGDSGGSVGSGNPTDGGNVGGQDPSPERSAVLSWSAPLTRVNGESIPMGELDKYVIRYGQDAEELSEEVVVINAQAEAEMSYEVSGLDVGTWYFTIQVQDTNGLISEPSDVVSKSIRS</sequence>
<dbReference type="Pfam" id="PF00041">
    <property type="entry name" value="fn3"/>
    <property type="match status" value="1"/>
</dbReference>
<dbReference type="RefSeq" id="WP_227514606.1">
    <property type="nucleotide sequence ID" value="NZ_BGZH01000002.1"/>
</dbReference>
<evidence type="ECO:0000256" key="1">
    <source>
        <dbReference type="SAM" id="MobiDB-lite"/>
    </source>
</evidence>
<dbReference type="Gene3D" id="2.60.40.10">
    <property type="entry name" value="Immunoglobulins"/>
    <property type="match status" value="1"/>
</dbReference>
<proteinExistence type="predicted"/>
<feature type="domain" description="Fibronectin type-III" evidence="3">
    <location>
        <begin position="63"/>
        <end position="148"/>
    </location>
</feature>
<evidence type="ECO:0000259" key="3">
    <source>
        <dbReference type="Pfam" id="PF00041"/>
    </source>
</evidence>
<dbReference type="PROSITE" id="PS51257">
    <property type="entry name" value="PROKAR_LIPOPROTEIN"/>
    <property type="match status" value="1"/>
</dbReference>
<dbReference type="CDD" id="cd00063">
    <property type="entry name" value="FN3"/>
    <property type="match status" value="1"/>
</dbReference>
<evidence type="ECO:0000256" key="2">
    <source>
        <dbReference type="SAM" id="SignalP"/>
    </source>
</evidence>
<gene>
    <name evidence="4" type="ORF">MS5N3_23130</name>
</gene>
<evidence type="ECO:0000313" key="4">
    <source>
        <dbReference type="EMBL" id="GBO84862.1"/>
    </source>
</evidence>
<comment type="caution">
    <text evidence="4">The sequence shown here is derived from an EMBL/GenBank/DDBJ whole genome shotgun (WGS) entry which is preliminary data.</text>
</comment>
<feature type="chain" id="PRO_5024465260" description="Fibronectin type-III domain-containing protein" evidence="2">
    <location>
        <begin position="26"/>
        <end position="154"/>
    </location>
</feature>
<reference evidence="4 5" key="1">
    <citation type="journal article" date="2019" name="J. Gen. Appl. Microbiol.">
        <title>Aerobic degradation of cis-dichloroethene by the marine bacterium Marinobacter salsuginis strain 5N-3.</title>
        <authorList>
            <person name="Inoue Y."/>
            <person name="Fukunaga Y."/>
            <person name="Katsumata H."/>
            <person name="Ohji S."/>
            <person name="Hosoyama A."/>
            <person name="Mori K."/>
            <person name="Ando K."/>
        </authorList>
    </citation>
    <scope>NUCLEOTIDE SEQUENCE [LARGE SCALE GENOMIC DNA]</scope>
    <source>
        <strain evidence="4 5">5N-3</strain>
    </source>
</reference>
<keyword evidence="2" id="KW-0732">Signal</keyword>
<keyword evidence="5" id="KW-1185">Reference proteome</keyword>